<gene>
    <name evidence="1" type="ORF">K0U00_29510</name>
</gene>
<dbReference type="Gene3D" id="3.40.50.850">
    <property type="entry name" value="Isochorismatase-like"/>
    <property type="match status" value="1"/>
</dbReference>
<keyword evidence="2" id="KW-1185">Reference proteome</keyword>
<keyword evidence="1" id="KW-0378">Hydrolase</keyword>
<dbReference type="Proteomes" id="UP001519887">
    <property type="component" value="Unassembled WGS sequence"/>
</dbReference>
<accession>A0ABS7CBF1</accession>
<organism evidence="1 2">
    <name type="scientific">Paenibacillus sepulcri</name>
    <dbReference type="NCBI Taxonomy" id="359917"/>
    <lineage>
        <taxon>Bacteria</taxon>
        <taxon>Bacillati</taxon>
        <taxon>Bacillota</taxon>
        <taxon>Bacilli</taxon>
        <taxon>Bacillales</taxon>
        <taxon>Paenibacillaceae</taxon>
        <taxon>Paenibacillus</taxon>
    </lineage>
</organism>
<evidence type="ECO:0000313" key="1">
    <source>
        <dbReference type="EMBL" id="MBW7458187.1"/>
    </source>
</evidence>
<dbReference type="GO" id="GO:0016787">
    <property type="term" value="F:hydrolase activity"/>
    <property type="evidence" value="ECO:0007669"/>
    <property type="project" value="UniProtKB-KW"/>
</dbReference>
<sequence>MREWMKMIPESEQSIYSSAGFQTELKPGNRAALIVVDVTYGFTGSEGLTLEEAIKEFPTACGPASWEAMPRISRLIGMFRSKQLPIVFT</sequence>
<dbReference type="SUPFAM" id="SSF52499">
    <property type="entry name" value="Isochorismatase-like hydrolases"/>
    <property type="match status" value="1"/>
</dbReference>
<reference evidence="1 2" key="1">
    <citation type="submission" date="2021-07" db="EMBL/GenBank/DDBJ databases">
        <title>Paenibacillus radiodurans sp. nov., isolated from the southeastern edge of Tengger Desert.</title>
        <authorList>
            <person name="Zhang G."/>
        </authorList>
    </citation>
    <scope>NUCLEOTIDE SEQUENCE [LARGE SCALE GENOMIC DNA]</scope>
    <source>
        <strain evidence="1 2">CCM 7311</strain>
    </source>
</reference>
<comment type="caution">
    <text evidence="1">The sequence shown here is derived from an EMBL/GenBank/DDBJ whole genome shotgun (WGS) entry which is preliminary data.</text>
</comment>
<feature type="non-terminal residue" evidence="1">
    <location>
        <position position="89"/>
    </location>
</feature>
<name>A0ABS7CBF1_9BACL</name>
<proteinExistence type="predicted"/>
<dbReference type="EMBL" id="JAHZIK010001103">
    <property type="protein sequence ID" value="MBW7458187.1"/>
    <property type="molecule type" value="Genomic_DNA"/>
</dbReference>
<evidence type="ECO:0000313" key="2">
    <source>
        <dbReference type="Proteomes" id="UP001519887"/>
    </source>
</evidence>
<protein>
    <submittedName>
        <fullName evidence="1">Hydrolase</fullName>
    </submittedName>
</protein>
<dbReference type="InterPro" id="IPR036380">
    <property type="entry name" value="Isochorismatase-like_sf"/>
</dbReference>